<feature type="region of interest" description="Disordered" evidence="1">
    <location>
        <begin position="30"/>
        <end position="73"/>
    </location>
</feature>
<dbReference type="RefSeq" id="WP_343880870.1">
    <property type="nucleotide sequence ID" value="NZ_BAAAIJ010000051.1"/>
</dbReference>
<evidence type="ECO:0000313" key="3">
    <source>
        <dbReference type="EMBL" id="MFD1847745.1"/>
    </source>
</evidence>
<keyword evidence="2" id="KW-0732">Signal</keyword>
<feature type="chain" id="PRO_5045379543" description="Lipoprotein" evidence="2">
    <location>
        <begin position="24"/>
        <end position="260"/>
    </location>
</feature>
<dbReference type="Proteomes" id="UP001597307">
    <property type="component" value="Unassembled WGS sequence"/>
</dbReference>
<organism evidence="3 4">
    <name type="scientific">Arthrobacter flavus</name>
    <dbReference type="NCBI Taxonomy" id="95172"/>
    <lineage>
        <taxon>Bacteria</taxon>
        <taxon>Bacillati</taxon>
        <taxon>Actinomycetota</taxon>
        <taxon>Actinomycetes</taxon>
        <taxon>Micrococcales</taxon>
        <taxon>Micrococcaceae</taxon>
        <taxon>Arthrobacter</taxon>
    </lineage>
</organism>
<evidence type="ECO:0008006" key="5">
    <source>
        <dbReference type="Google" id="ProtNLM"/>
    </source>
</evidence>
<reference evidence="4" key="1">
    <citation type="journal article" date="2019" name="Int. J. Syst. Evol. Microbiol.">
        <title>The Global Catalogue of Microorganisms (GCM) 10K type strain sequencing project: providing services to taxonomists for standard genome sequencing and annotation.</title>
        <authorList>
            <consortium name="The Broad Institute Genomics Platform"/>
            <consortium name="The Broad Institute Genome Sequencing Center for Infectious Disease"/>
            <person name="Wu L."/>
            <person name="Ma J."/>
        </authorList>
    </citation>
    <scope>NUCLEOTIDE SEQUENCE [LARGE SCALE GENOMIC DNA]</scope>
    <source>
        <strain evidence="4">JCM 11496</strain>
    </source>
</reference>
<sequence length="260" mass="26727">MSRSRSPVSIAAAGVLAVGVALAASGCTGVEIGDRPAQSATPSSGASSAAPATTPPAPKPTVADRPAPDDDWQVFTDPQALVSFELPPDWTAEPIEDPGEGFEPESVHIAVENADGGPVAELHTGITPTDEDCAPDDASPYTVILSQPVDLPSTAASDQSIEPRLVVRLIEGYRFFSSYGVTDLLGGAGGAACTLTNTVQGPEHVGLYSFGDAIALTALAPEQVGSGTASFDTIADAEKFFDAEQFTKIRRMIASLQVAE</sequence>
<feature type="signal peptide" evidence="2">
    <location>
        <begin position="1"/>
        <end position="23"/>
    </location>
</feature>
<comment type="caution">
    <text evidence="3">The sequence shown here is derived from an EMBL/GenBank/DDBJ whole genome shotgun (WGS) entry which is preliminary data.</text>
</comment>
<dbReference type="PROSITE" id="PS51257">
    <property type="entry name" value="PROKAR_LIPOPROTEIN"/>
    <property type="match status" value="1"/>
</dbReference>
<name>A0ABW4QAI8_9MICC</name>
<accession>A0ABW4QAI8</accession>
<dbReference type="EMBL" id="JBHUGA010000060">
    <property type="protein sequence ID" value="MFD1847745.1"/>
    <property type="molecule type" value="Genomic_DNA"/>
</dbReference>
<evidence type="ECO:0000256" key="1">
    <source>
        <dbReference type="SAM" id="MobiDB-lite"/>
    </source>
</evidence>
<keyword evidence="4" id="KW-1185">Reference proteome</keyword>
<gene>
    <name evidence="3" type="ORF">ACFSFX_14220</name>
</gene>
<evidence type="ECO:0000313" key="4">
    <source>
        <dbReference type="Proteomes" id="UP001597307"/>
    </source>
</evidence>
<proteinExistence type="predicted"/>
<feature type="compositionally biased region" description="Low complexity" evidence="1">
    <location>
        <begin position="36"/>
        <end position="52"/>
    </location>
</feature>
<evidence type="ECO:0000256" key="2">
    <source>
        <dbReference type="SAM" id="SignalP"/>
    </source>
</evidence>
<protein>
    <recommendedName>
        <fullName evidence="5">Lipoprotein</fullName>
    </recommendedName>
</protein>